<reference evidence="2 3" key="2">
    <citation type="submission" date="2008-10" db="EMBL/GenBank/DDBJ databases">
        <authorList>
            <person name="Fulton L."/>
            <person name="Clifton S."/>
            <person name="Fulton B."/>
            <person name="Xu J."/>
            <person name="Minx P."/>
            <person name="Pepin K.H."/>
            <person name="Johnson M."/>
            <person name="Thiruvilangam P."/>
            <person name="Bhonagiri V."/>
            <person name="Nash W.E."/>
            <person name="Mardis E.R."/>
            <person name="Wilson R.K."/>
        </authorList>
    </citation>
    <scope>NUCLEOTIDE SEQUENCE [LARGE SCALE GENOMIC DNA]</scope>
    <source>
        <strain evidence="2 3">DSM 13279</strain>
    </source>
</reference>
<dbReference type="eggNOG" id="COG3668">
    <property type="taxonomic scope" value="Bacteria"/>
</dbReference>
<gene>
    <name evidence="2" type="ORF">COLSTE_00489</name>
</gene>
<dbReference type="EMBL" id="ABXJ01000027">
    <property type="protein sequence ID" value="EEA91347.1"/>
    <property type="molecule type" value="Genomic_DNA"/>
</dbReference>
<dbReference type="Gene3D" id="3.30.2310.20">
    <property type="entry name" value="RelE-like"/>
    <property type="match status" value="1"/>
</dbReference>
<evidence type="ECO:0000313" key="3">
    <source>
        <dbReference type="Proteomes" id="UP000003560"/>
    </source>
</evidence>
<comment type="caution">
    <text evidence="2">The sequence shown here is derived from an EMBL/GenBank/DDBJ whole genome shotgun (WGS) entry which is preliminary data.</text>
</comment>
<dbReference type="GeneID" id="98002819"/>
<dbReference type="AlphaFoldDB" id="B6G8U8"/>
<dbReference type="HOGENOM" id="CLU_147162_6_1_11"/>
<dbReference type="OrthoDB" id="3183589at2"/>
<dbReference type="Proteomes" id="UP000003560">
    <property type="component" value="Unassembled WGS sequence"/>
</dbReference>
<protein>
    <submittedName>
        <fullName evidence="2">Plasmid stabilization system protein, RelE/ParE family</fullName>
    </submittedName>
</protein>
<keyword evidence="3" id="KW-1185">Reference proteome</keyword>
<name>B6G8U8_9ACTN</name>
<organism evidence="2 3">
    <name type="scientific">Collinsella stercoris DSM 13279</name>
    <dbReference type="NCBI Taxonomy" id="445975"/>
    <lineage>
        <taxon>Bacteria</taxon>
        <taxon>Bacillati</taxon>
        <taxon>Actinomycetota</taxon>
        <taxon>Coriobacteriia</taxon>
        <taxon>Coriobacteriales</taxon>
        <taxon>Coriobacteriaceae</taxon>
        <taxon>Collinsella</taxon>
    </lineage>
</organism>
<keyword evidence="1" id="KW-1277">Toxin-antitoxin system</keyword>
<dbReference type="InterPro" id="IPR007712">
    <property type="entry name" value="RelE/ParE_toxin"/>
</dbReference>
<dbReference type="Pfam" id="PF05016">
    <property type="entry name" value="ParE_toxin"/>
    <property type="match status" value="1"/>
</dbReference>
<evidence type="ECO:0000313" key="2">
    <source>
        <dbReference type="EMBL" id="EEA91347.1"/>
    </source>
</evidence>
<dbReference type="RefSeq" id="WP_006720151.1">
    <property type="nucleotide sequence ID" value="NZ_CP085935.1"/>
</dbReference>
<accession>B6G8U8</accession>
<dbReference type="InterPro" id="IPR035093">
    <property type="entry name" value="RelE/ParE_toxin_dom_sf"/>
</dbReference>
<sequence>MAYDVKILPTAELEVEDIVEYLSGFGVQPARHFIEDYRRQLELLASGVIDYGLCKLPEVAKLGYHACRVNSYIMLYYFEGDAVVIAHVFHQRQDYARLV</sequence>
<dbReference type="STRING" id="445975.COLSTE_00489"/>
<proteinExistence type="predicted"/>
<evidence type="ECO:0000256" key="1">
    <source>
        <dbReference type="ARBA" id="ARBA00022649"/>
    </source>
</evidence>
<reference evidence="2 3" key="1">
    <citation type="submission" date="2008-10" db="EMBL/GenBank/DDBJ databases">
        <title>Draft genome sequence of Collinsella stercoris (DSM 13279).</title>
        <authorList>
            <person name="Sudarsanam P."/>
            <person name="Ley R."/>
            <person name="Guruge J."/>
            <person name="Turnbaugh P.J."/>
            <person name="Mahowald M."/>
            <person name="Liep D."/>
            <person name="Gordon J."/>
        </authorList>
    </citation>
    <scope>NUCLEOTIDE SEQUENCE [LARGE SCALE GENOMIC DNA]</scope>
    <source>
        <strain evidence="2 3">DSM 13279</strain>
    </source>
</reference>